<keyword evidence="5 6" id="KW-0472">Membrane</keyword>
<dbReference type="InterPro" id="IPR005016">
    <property type="entry name" value="TDE1/TMS"/>
</dbReference>
<evidence type="ECO:0000256" key="3">
    <source>
        <dbReference type="ARBA" id="ARBA00022692"/>
    </source>
</evidence>
<evidence type="ECO:0000256" key="5">
    <source>
        <dbReference type="ARBA" id="ARBA00023136"/>
    </source>
</evidence>
<dbReference type="Pfam" id="PF03348">
    <property type="entry name" value="Serinc"/>
    <property type="match status" value="1"/>
</dbReference>
<reference evidence="7" key="1">
    <citation type="submission" date="2013-12" db="EMBL/GenBank/DDBJ databases">
        <title>The Genome Sequence of Aphanomyces astaci APO3.</title>
        <authorList>
            <consortium name="The Broad Institute Genomics Platform"/>
            <person name="Russ C."/>
            <person name="Tyler B."/>
            <person name="van West P."/>
            <person name="Dieguez-Uribeondo J."/>
            <person name="Young S.K."/>
            <person name="Zeng Q."/>
            <person name="Gargeya S."/>
            <person name="Fitzgerald M."/>
            <person name="Abouelleil A."/>
            <person name="Alvarado L."/>
            <person name="Chapman S.B."/>
            <person name="Gainer-Dewar J."/>
            <person name="Goldberg J."/>
            <person name="Griggs A."/>
            <person name="Gujja S."/>
            <person name="Hansen M."/>
            <person name="Howarth C."/>
            <person name="Imamovic A."/>
            <person name="Ireland A."/>
            <person name="Larimer J."/>
            <person name="McCowan C."/>
            <person name="Murphy C."/>
            <person name="Pearson M."/>
            <person name="Poon T.W."/>
            <person name="Priest M."/>
            <person name="Roberts A."/>
            <person name="Saif S."/>
            <person name="Shea T."/>
            <person name="Sykes S."/>
            <person name="Wortman J."/>
            <person name="Nusbaum C."/>
            <person name="Birren B."/>
        </authorList>
    </citation>
    <scope>NUCLEOTIDE SEQUENCE [LARGE SCALE GENOMIC DNA]</scope>
    <source>
        <strain evidence="7">APO3</strain>
    </source>
</reference>
<dbReference type="GO" id="GO:0016020">
    <property type="term" value="C:membrane"/>
    <property type="evidence" value="ECO:0007669"/>
    <property type="project" value="UniProtKB-SubCell"/>
</dbReference>
<feature type="transmembrane region" description="Helical" evidence="6">
    <location>
        <begin position="173"/>
        <end position="196"/>
    </location>
</feature>
<comment type="similarity">
    <text evidence="2">Belongs to the TDE1 family.</text>
</comment>
<keyword evidence="3 6" id="KW-0812">Transmembrane</keyword>
<evidence type="ECO:0000313" key="7">
    <source>
        <dbReference type="EMBL" id="ETV78456.1"/>
    </source>
</evidence>
<feature type="transmembrane region" description="Helical" evidence="6">
    <location>
        <begin position="108"/>
        <end position="129"/>
    </location>
</feature>
<protein>
    <submittedName>
        <fullName evidence="7">Uncharacterized protein</fullName>
    </submittedName>
</protein>
<accession>W4GGQ8</accession>
<evidence type="ECO:0000256" key="4">
    <source>
        <dbReference type="ARBA" id="ARBA00022989"/>
    </source>
</evidence>
<proteinExistence type="inferred from homology"/>
<dbReference type="VEuPathDB" id="FungiDB:H257_07988"/>
<organism evidence="7">
    <name type="scientific">Aphanomyces astaci</name>
    <name type="common">Crayfish plague agent</name>
    <dbReference type="NCBI Taxonomy" id="112090"/>
    <lineage>
        <taxon>Eukaryota</taxon>
        <taxon>Sar</taxon>
        <taxon>Stramenopiles</taxon>
        <taxon>Oomycota</taxon>
        <taxon>Saprolegniomycetes</taxon>
        <taxon>Saprolegniales</taxon>
        <taxon>Verrucalvaceae</taxon>
        <taxon>Aphanomyces</taxon>
    </lineage>
</organism>
<gene>
    <name evidence="7" type="ORF">H257_07988</name>
</gene>
<dbReference type="OrthoDB" id="5963193at2759"/>
<evidence type="ECO:0000256" key="6">
    <source>
        <dbReference type="SAM" id="Phobius"/>
    </source>
</evidence>
<dbReference type="RefSeq" id="XP_009832039.1">
    <property type="nucleotide sequence ID" value="XM_009833737.1"/>
</dbReference>
<feature type="transmembrane region" description="Helical" evidence="6">
    <location>
        <begin position="51"/>
        <end position="69"/>
    </location>
</feature>
<dbReference type="AlphaFoldDB" id="W4GGQ8"/>
<evidence type="ECO:0000256" key="2">
    <source>
        <dbReference type="ARBA" id="ARBA00006665"/>
    </source>
</evidence>
<feature type="transmembrane region" description="Helical" evidence="6">
    <location>
        <begin position="267"/>
        <end position="285"/>
    </location>
</feature>
<feature type="transmembrane region" description="Helical" evidence="6">
    <location>
        <begin position="202"/>
        <end position="222"/>
    </location>
</feature>
<name>W4GGQ8_APHAT</name>
<feature type="transmembrane region" description="Helical" evidence="6">
    <location>
        <begin position="323"/>
        <end position="341"/>
    </location>
</feature>
<dbReference type="PANTHER" id="PTHR10383:SF9">
    <property type="entry name" value="SERINE INCORPORATOR, ISOFORM F"/>
    <property type="match status" value="1"/>
</dbReference>
<keyword evidence="4 6" id="KW-1133">Transmembrane helix</keyword>
<dbReference type="GeneID" id="20809984"/>
<evidence type="ECO:0000256" key="1">
    <source>
        <dbReference type="ARBA" id="ARBA00004141"/>
    </source>
</evidence>
<dbReference type="EMBL" id="KI913130">
    <property type="protein sequence ID" value="ETV78456.1"/>
    <property type="molecule type" value="Genomic_DNA"/>
</dbReference>
<feature type="transmembrane region" description="Helical" evidence="6">
    <location>
        <begin position="81"/>
        <end position="102"/>
    </location>
</feature>
<sequence>MTRLAYTVLFFVNAIVATALRAFGDGFLKYLWSFETCTDEAANPHCVGNQAVYRASFSMSCFFLLMAIVSALSDRGFNNCCCLWCFQLPLYGALFVGAYAISNDFFYGYAWVARVMSVLFLVLQIIIIVDTTYNVRDYLVDKIDMSDADERVSLLSSSAPSSSRFPTWFWKSAFFGLVALALGGALAGVGLLYYYYAVCQVGHVFTTITLAAIVVVTGLSVTVEDGPGLLPPSILSLYIAFLCYESVSANPNAACNPFLTYQATSTANTVVASLIGAATITWTSWSTASSLIRMDVDDKDDHVVVEAGKQNASDGSDVPSWQFHLIMVVGAMYMAMVLSQWDTASGYDLSLSVHINIIMQLQSRPIHYQHGGVSVGTRMARRCGCTSRRNG</sequence>
<dbReference type="PANTHER" id="PTHR10383">
    <property type="entry name" value="SERINE INCORPORATOR"/>
    <property type="match status" value="1"/>
</dbReference>
<comment type="subcellular location">
    <subcellularLocation>
        <location evidence="1">Membrane</location>
        <topology evidence="1">Multi-pass membrane protein</topology>
    </subcellularLocation>
</comment>